<evidence type="ECO:0000313" key="5">
    <source>
        <dbReference type="EMBL" id="GAA4247287.1"/>
    </source>
</evidence>
<organism evidence="5 6">
    <name type="scientific">Dactylosporangium darangshiense</name>
    <dbReference type="NCBI Taxonomy" id="579108"/>
    <lineage>
        <taxon>Bacteria</taxon>
        <taxon>Bacillati</taxon>
        <taxon>Actinomycetota</taxon>
        <taxon>Actinomycetes</taxon>
        <taxon>Micromonosporales</taxon>
        <taxon>Micromonosporaceae</taxon>
        <taxon>Dactylosporangium</taxon>
    </lineage>
</organism>
<dbReference type="PANTHER" id="PTHR11010">
    <property type="entry name" value="PROTEASE S28 PRO-X CARBOXYPEPTIDASE-RELATED"/>
    <property type="match status" value="1"/>
</dbReference>
<keyword evidence="6" id="KW-1185">Reference proteome</keyword>
<protein>
    <submittedName>
        <fullName evidence="5">S28 family serine protease</fullName>
    </submittedName>
</protein>
<dbReference type="Proteomes" id="UP001500620">
    <property type="component" value="Unassembled WGS sequence"/>
</dbReference>
<dbReference type="PROSITE" id="PS51318">
    <property type="entry name" value="TAT"/>
    <property type="match status" value="1"/>
</dbReference>
<dbReference type="SUPFAM" id="SSF53474">
    <property type="entry name" value="alpha/beta-Hydrolases"/>
    <property type="match status" value="1"/>
</dbReference>
<dbReference type="InterPro" id="IPR029058">
    <property type="entry name" value="AB_hydrolase_fold"/>
</dbReference>
<dbReference type="Gene3D" id="3.40.50.1820">
    <property type="entry name" value="alpha/beta hydrolase"/>
    <property type="match status" value="1"/>
</dbReference>
<name>A0ABP8D4Y2_9ACTN</name>
<dbReference type="PANTHER" id="PTHR11010:SF38">
    <property type="entry name" value="LYSOSOMAL PRO-X CARBOXYPEPTIDASE"/>
    <property type="match status" value="1"/>
</dbReference>
<dbReference type="EMBL" id="BAABAT010000004">
    <property type="protein sequence ID" value="GAA4247287.1"/>
    <property type="molecule type" value="Genomic_DNA"/>
</dbReference>
<proteinExistence type="predicted"/>
<feature type="signal peptide" evidence="4">
    <location>
        <begin position="1"/>
        <end position="29"/>
    </location>
</feature>
<dbReference type="InterPro" id="IPR006311">
    <property type="entry name" value="TAT_signal"/>
</dbReference>
<dbReference type="GO" id="GO:0008233">
    <property type="term" value="F:peptidase activity"/>
    <property type="evidence" value="ECO:0007669"/>
    <property type="project" value="UniProtKB-KW"/>
</dbReference>
<comment type="caution">
    <text evidence="5">The sequence shown here is derived from an EMBL/GenBank/DDBJ whole genome shotgun (WGS) entry which is preliminary data.</text>
</comment>
<evidence type="ECO:0000256" key="1">
    <source>
        <dbReference type="ARBA" id="ARBA00022670"/>
    </source>
</evidence>
<feature type="chain" id="PRO_5045829286" evidence="4">
    <location>
        <begin position="30"/>
        <end position="471"/>
    </location>
</feature>
<sequence length="471" mass="52521">MIRLRRALMAVALMAGLVGAVGVAGPAAAAETDIKDRLEAVPGVTVLEEQPVVAPYRFFILSITQPVDHLNPRGRTFEQRFTLLHRGTDRPMVLHTTGYNVPEYAFRSEPTRLVDGNQISVEQRFFTPSRPDPADWDRQMTIWQAATDHHRIVQALERIYSKEWISTGDSKGGMTSVYHRRFYPDDVNGTVAYVAPQDVVNNEDSAYDRFFTKVGTAQCRAALDGVQIEALKRRAEFDARYQAWATENERTFGIVGSVDRAFEFMVNGTTWAFWQYSAESECAGVPPASASSDDIWAWLDAVYGLDSNTDQGIEGFIPYYFQASYQLGYPEITLPHLARLQHYRGQDRAQSYIPRDLVPRFRPLAMLDIDAWVKFSGKRLLFVYGGNDPWGAEPFRLGPGTRDSLWYVAAGANHGANIGLLKPDETATATAAVQRWAGVTAPAASLSASGAPVYIPSLDDHNLALDRQFNR</sequence>
<gene>
    <name evidence="5" type="ORF">GCM10022255_022540</name>
</gene>
<keyword evidence="2 4" id="KW-0732">Signal</keyword>
<accession>A0ABP8D4Y2</accession>
<evidence type="ECO:0000256" key="2">
    <source>
        <dbReference type="ARBA" id="ARBA00022729"/>
    </source>
</evidence>
<dbReference type="Pfam" id="PF05576">
    <property type="entry name" value="Peptidase_S37"/>
    <property type="match status" value="1"/>
</dbReference>
<evidence type="ECO:0000256" key="4">
    <source>
        <dbReference type="SAM" id="SignalP"/>
    </source>
</evidence>
<reference evidence="6" key="1">
    <citation type="journal article" date="2019" name="Int. J. Syst. Evol. Microbiol.">
        <title>The Global Catalogue of Microorganisms (GCM) 10K type strain sequencing project: providing services to taxonomists for standard genome sequencing and annotation.</title>
        <authorList>
            <consortium name="The Broad Institute Genomics Platform"/>
            <consortium name="The Broad Institute Genome Sequencing Center for Infectious Disease"/>
            <person name="Wu L."/>
            <person name="Ma J."/>
        </authorList>
    </citation>
    <scope>NUCLEOTIDE SEQUENCE [LARGE SCALE GENOMIC DNA]</scope>
    <source>
        <strain evidence="6">JCM 17441</strain>
    </source>
</reference>
<dbReference type="GO" id="GO:0006508">
    <property type="term" value="P:proteolysis"/>
    <property type="evidence" value="ECO:0007669"/>
    <property type="project" value="UniProtKB-KW"/>
</dbReference>
<evidence type="ECO:0000256" key="3">
    <source>
        <dbReference type="ARBA" id="ARBA00022801"/>
    </source>
</evidence>
<keyword evidence="3" id="KW-0378">Hydrolase</keyword>
<dbReference type="InterPro" id="IPR008761">
    <property type="entry name" value="Peptidase_S37"/>
</dbReference>
<dbReference type="RefSeq" id="WP_345124126.1">
    <property type="nucleotide sequence ID" value="NZ_BAABAT010000004.1"/>
</dbReference>
<evidence type="ECO:0000313" key="6">
    <source>
        <dbReference type="Proteomes" id="UP001500620"/>
    </source>
</evidence>
<keyword evidence="1 5" id="KW-0645">Protease</keyword>